<evidence type="ECO:0008006" key="4">
    <source>
        <dbReference type="Google" id="ProtNLM"/>
    </source>
</evidence>
<accession>A0A7W8H7V6</accession>
<dbReference type="Proteomes" id="UP000543642">
    <property type="component" value="Unassembled WGS sequence"/>
</dbReference>
<feature type="chain" id="PRO_5039395056" description="DUF3221 domain-containing protein" evidence="1">
    <location>
        <begin position="19"/>
        <end position="286"/>
    </location>
</feature>
<keyword evidence="3" id="KW-1185">Reference proteome</keyword>
<dbReference type="RefSeq" id="WP_183770993.1">
    <property type="nucleotide sequence ID" value="NZ_JACHFW010000001.1"/>
</dbReference>
<dbReference type="PROSITE" id="PS51257">
    <property type="entry name" value="PROKAR_LIPOPROTEIN"/>
    <property type="match status" value="1"/>
</dbReference>
<proteinExistence type="predicted"/>
<protein>
    <recommendedName>
        <fullName evidence="4">DUF3221 domain-containing protein</fullName>
    </recommendedName>
</protein>
<dbReference type="AlphaFoldDB" id="A0A7W8H7V6"/>
<evidence type="ECO:0000313" key="3">
    <source>
        <dbReference type="Proteomes" id="UP000543642"/>
    </source>
</evidence>
<comment type="caution">
    <text evidence="2">The sequence shown here is derived from an EMBL/GenBank/DDBJ whole genome shotgun (WGS) entry which is preliminary data.</text>
</comment>
<evidence type="ECO:0000313" key="2">
    <source>
        <dbReference type="EMBL" id="MBB5263357.1"/>
    </source>
</evidence>
<name>A0A7W8H7V6_9FIRM</name>
<sequence length="286" mass="31218">MKKTAAFLCLILSLSLMGCSGKDQTQGETVATNASESQTVTDTQTKQEAVRAVYLKNDQGALFINLDQESPFTGTLPQDITDEDGSAISADDLNSGDVVEVYGDGIMLNSYPGQYPGITRIVRVEKENQDYVEKYGELLDQFFPAPDTSNPPELSLNYTQTDAIVTAVCDRFGYTWSYTNENGETEGIAVDSEHVLQSDGLVTFTLEGETAMTVVSAYTPESVTVTRWTEEDREGSKDSIPDGENVTVESTEEGLTFTAQPGYIYEIVGQWPEGEATYGFEAVEKS</sequence>
<reference evidence="2 3" key="1">
    <citation type="submission" date="2020-08" db="EMBL/GenBank/DDBJ databases">
        <title>Genomic Encyclopedia of Type Strains, Phase IV (KMG-IV): sequencing the most valuable type-strain genomes for metagenomic binning, comparative biology and taxonomic classification.</title>
        <authorList>
            <person name="Goeker M."/>
        </authorList>
    </citation>
    <scope>NUCLEOTIDE SEQUENCE [LARGE SCALE GENOMIC DNA]</scope>
    <source>
        <strain evidence="2 3">DSM 106146</strain>
    </source>
</reference>
<gene>
    <name evidence="2" type="ORF">HNP82_000451</name>
</gene>
<evidence type="ECO:0000256" key="1">
    <source>
        <dbReference type="SAM" id="SignalP"/>
    </source>
</evidence>
<dbReference type="EMBL" id="JACHFW010000001">
    <property type="protein sequence ID" value="MBB5263357.1"/>
    <property type="molecule type" value="Genomic_DNA"/>
</dbReference>
<keyword evidence="1" id="KW-0732">Signal</keyword>
<feature type="signal peptide" evidence="1">
    <location>
        <begin position="1"/>
        <end position="18"/>
    </location>
</feature>
<organism evidence="2 3">
    <name type="scientific">Catenibacillus scindens</name>
    <dbReference type="NCBI Taxonomy" id="673271"/>
    <lineage>
        <taxon>Bacteria</taxon>
        <taxon>Bacillati</taxon>
        <taxon>Bacillota</taxon>
        <taxon>Clostridia</taxon>
        <taxon>Lachnospirales</taxon>
        <taxon>Lachnospiraceae</taxon>
        <taxon>Catenibacillus</taxon>
    </lineage>
</organism>